<feature type="region of interest" description="Disordered" evidence="11">
    <location>
        <begin position="781"/>
        <end position="802"/>
    </location>
</feature>
<dbReference type="Pfam" id="PF08914">
    <property type="entry name" value="Myb_Rap1"/>
    <property type="match status" value="1"/>
</dbReference>
<comment type="caution">
    <text evidence="15">The sequence shown here is derived from an EMBL/GenBank/DDBJ whole genome shotgun (WGS) entry which is preliminary data.</text>
</comment>
<feature type="domain" description="TRF2-interacting telomeric protein/Rap1 C-terminal" evidence="13">
    <location>
        <begin position="857"/>
        <end position="933"/>
    </location>
</feature>
<keyword evidence="6 10" id="KW-0010">Activator</keyword>
<dbReference type="Pfam" id="PF16589">
    <property type="entry name" value="BRCT_2"/>
    <property type="match status" value="1"/>
</dbReference>
<feature type="domain" description="TERF2-interacting telomeric protein 1 Myb" evidence="12">
    <location>
        <begin position="133"/>
        <end position="192"/>
    </location>
</feature>
<evidence type="ECO:0000259" key="14">
    <source>
        <dbReference type="Pfam" id="PF16589"/>
    </source>
</evidence>
<dbReference type="InterPro" id="IPR015010">
    <property type="entry name" value="TERF2IP_Myb"/>
</dbReference>
<evidence type="ECO:0000256" key="2">
    <source>
        <dbReference type="ARBA" id="ARBA00017805"/>
    </source>
</evidence>
<feature type="region of interest" description="Disordered" evidence="11">
    <location>
        <begin position="216"/>
        <end position="289"/>
    </location>
</feature>
<dbReference type="GO" id="GO:0042162">
    <property type="term" value="F:telomeric DNA binding"/>
    <property type="evidence" value="ECO:0007669"/>
    <property type="project" value="TreeGrafter"/>
</dbReference>
<evidence type="ECO:0000256" key="7">
    <source>
        <dbReference type="ARBA" id="ARBA00023163"/>
    </source>
</evidence>
<keyword evidence="7 10" id="KW-0804">Transcription</keyword>
<dbReference type="InterPro" id="IPR009057">
    <property type="entry name" value="Homeodomain-like_sf"/>
</dbReference>
<comment type="function">
    <text evidence="10">Acts both as a regulator of telomere function and as a transcription regulator. Involved in the regulation of telomere length and protection as a component of the shelterin complex (telosome). Does not bind DNA directly: recruited to telomeric double-stranded 5'-TTAGGG-3' repeats via its interaction with terf2. Independently of its function in telomeres, also acts as a transcription regulator: recruited to extratelomeric 5'-TTAGGG-3' sites via its association with terf2 or other factors, and regulates gene expression.</text>
</comment>
<evidence type="ECO:0000256" key="9">
    <source>
        <dbReference type="ARBA" id="ARBA00032471"/>
    </source>
</evidence>
<comment type="subcellular location">
    <subcellularLocation>
        <location evidence="10">Nucleus</location>
    </subcellularLocation>
    <subcellularLocation>
        <location evidence="10">Chromosome</location>
        <location evidence="10">Telomere</location>
    </subcellularLocation>
</comment>
<feature type="compositionally biased region" description="Polar residues" evidence="11">
    <location>
        <begin position="364"/>
        <end position="374"/>
    </location>
</feature>
<evidence type="ECO:0000256" key="4">
    <source>
        <dbReference type="ARBA" id="ARBA00022895"/>
    </source>
</evidence>
<feature type="compositionally biased region" description="Polar residues" evidence="11">
    <location>
        <begin position="279"/>
        <end position="288"/>
    </location>
</feature>
<keyword evidence="3 10" id="KW-0158">Chromosome</keyword>
<dbReference type="PANTHER" id="PTHR16466:SF6">
    <property type="entry name" value="TELOMERIC REPEAT-BINDING FACTOR 2-INTERACTING PROTEIN 1"/>
    <property type="match status" value="1"/>
</dbReference>
<feature type="compositionally biased region" description="Basic and acidic residues" evidence="11">
    <location>
        <begin position="438"/>
        <end position="450"/>
    </location>
</feature>
<dbReference type="CDD" id="cd11655">
    <property type="entry name" value="rap1_myb-like"/>
    <property type="match status" value="1"/>
</dbReference>
<sequence>MLSPSSEVLKEFEELAAAPLTHPSTLFLQEDGSPMHFYVPPGPWKRLLSALIEHGGGLLCRLRQPGALLLAPPEESFKAGPDTYISARFVAECVRAGELLDPEGYRLVPEDISTQPCCSHELVLSRSNSRSSFTRAEDLAILMYLRDHAPVGAAVTGTAVWKEMGRVQLTRHTWQAMKSRYFRKLRGRESDYQLRARTVIPTLVYPHCNLCRDTRGQNTTANGQEEQEDSVGGEASGERDIQEESTLGESHLDGPLARAGHAMHDGRTGTLRGSLAPPVSSTKVSSTEGARVLEAGNTPAQLEISEVTEKGVIGASSAALSSLNNDKCILGSDRGRQSATHSASDAGGSLKDWKEPNNKDTHQTSKSGNNVTSSKEFNATKSIYSKSLDSPELSHTNARKLHGIGNSKAPQCSLESHSFITRQSEFNVIDLSAEDEDGTRSTDLPEKGKEASATVATNTPHKKDLMMKSPPGELPQKQQSSGVKSSAHCLNTNSKEQTGAIGDKIPMERLLPEVHNSPITTPPLDENPREEREAGSSFKLPQQKMDHRDQNAANGIKRSRDEATHKEQNAVDEFKDMESSEEEEVQIKRRKKTSVNALENLGNSKYSVPVKCKAKQWPRIKYKNMESSDDEEFQIKRRTKAPPMKESLHIFEKANEEFESEDDTPDLANLTAEKTRLHQRTLEHPSPEQISGLKKYVLSECSSVSALEECSTAKEQQRKSTEHICEETQGLKQFVTNEDSRVGELEGDALEKGSKEDEQYRQSPELQVCKQPQGLKHFATRENSSVSELEEDPKRNTQCSGSPEPLPCWQPLRLNQFVCGEDSQINGNHIQANVVPCSSSASQIEIEKAIKSFQSLMNEFGLSLVTVTQAFLKNSGELEATKYFLKNSVRPDGCPIWSRQDDLDLKNGNHQLICNLNNKFGVGNVAKRIAFLRS</sequence>
<comment type="similarity">
    <text evidence="1 10">Belongs to the RAP1 family.</text>
</comment>
<dbReference type="GO" id="GO:0010833">
    <property type="term" value="P:telomere maintenance via telomere lengthening"/>
    <property type="evidence" value="ECO:0007669"/>
    <property type="project" value="UniProtKB-UniRule"/>
</dbReference>
<proteinExistence type="inferred from homology"/>
<name>A0AAV7MZH9_PLEWA</name>
<evidence type="ECO:0000259" key="12">
    <source>
        <dbReference type="Pfam" id="PF08914"/>
    </source>
</evidence>
<dbReference type="GO" id="GO:0031848">
    <property type="term" value="P:protection from non-homologous end joining at telomere"/>
    <property type="evidence" value="ECO:0007669"/>
    <property type="project" value="TreeGrafter"/>
</dbReference>
<evidence type="ECO:0000256" key="6">
    <source>
        <dbReference type="ARBA" id="ARBA00023159"/>
    </source>
</evidence>
<protein>
    <recommendedName>
        <fullName evidence="2 10">Telomeric repeat-binding factor 2-interacting protein 1</fullName>
        <shortName evidence="10">TERF2-interacting telomeric protein 1</shortName>
    </recommendedName>
    <alternativeName>
        <fullName evidence="9 10">Repressor/activator protein 1 homolog</fullName>
    </alternativeName>
</protein>
<dbReference type="GO" id="GO:0070187">
    <property type="term" value="C:shelterin complex"/>
    <property type="evidence" value="ECO:0007669"/>
    <property type="project" value="TreeGrafter"/>
</dbReference>
<evidence type="ECO:0000256" key="8">
    <source>
        <dbReference type="ARBA" id="ARBA00023242"/>
    </source>
</evidence>
<reference evidence="15" key="1">
    <citation type="journal article" date="2022" name="bioRxiv">
        <title>Sequencing and chromosome-scale assembly of the giantPleurodeles waltlgenome.</title>
        <authorList>
            <person name="Brown T."/>
            <person name="Elewa A."/>
            <person name="Iarovenko S."/>
            <person name="Subramanian E."/>
            <person name="Araus A.J."/>
            <person name="Petzold A."/>
            <person name="Susuki M."/>
            <person name="Suzuki K.-i.T."/>
            <person name="Hayashi T."/>
            <person name="Toyoda A."/>
            <person name="Oliveira C."/>
            <person name="Osipova E."/>
            <person name="Leigh N.D."/>
            <person name="Simon A."/>
            <person name="Yun M.H."/>
        </authorList>
    </citation>
    <scope>NUCLEOTIDE SEQUENCE</scope>
    <source>
        <strain evidence="15">20211129_DDA</strain>
        <tissue evidence="15">Liver</tissue>
    </source>
</reference>
<evidence type="ECO:0000259" key="13">
    <source>
        <dbReference type="Pfam" id="PF11626"/>
    </source>
</evidence>
<evidence type="ECO:0000313" key="15">
    <source>
        <dbReference type="EMBL" id="KAJ1109170.1"/>
    </source>
</evidence>
<keyword evidence="8 10" id="KW-0539">Nucleus</keyword>
<dbReference type="AlphaFoldDB" id="A0AAV7MZH9"/>
<evidence type="ECO:0000256" key="3">
    <source>
        <dbReference type="ARBA" id="ARBA00022454"/>
    </source>
</evidence>
<dbReference type="InterPro" id="IPR021661">
    <property type="entry name" value="Rap1_C"/>
</dbReference>
<evidence type="ECO:0000256" key="1">
    <source>
        <dbReference type="ARBA" id="ARBA00010467"/>
    </source>
</evidence>
<organism evidence="15 16">
    <name type="scientific">Pleurodeles waltl</name>
    <name type="common">Iberian ribbed newt</name>
    <dbReference type="NCBI Taxonomy" id="8319"/>
    <lineage>
        <taxon>Eukaryota</taxon>
        <taxon>Metazoa</taxon>
        <taxon>Chordata</taxon>
        <taxon>Craniata</taxon>
        <taxon>Vertebrata</taxon>
        <taxon>Euteleostomi</taxon>
        <taxon>Amphibia</taxon>
        <taxon>Batrachia</taxon>
        <taxon>Caudata</taxon>
        <taxon>Salamandroidea</taxon>
        <taxon>Salamandridae</taxon>
        <taxon>Pleurodelinae</taxon>
        <taxon>Pleurodeles</taxon>
    </lineage>
</organism>
<keyword evidence="4 10" id="KW-0779">Telomere</keyword>
<dbReference type="Proteomes" id="UP001066276">
    <property type="component" value="Chromosome 9"/>
</dbReference>
<dbReference type="EMBL" id="JANPWB010000013">
    <property type="protein sequence ID" value="KAJ1109170.1"/>
    <property type="molecule type" value="Genomic_DNA"/>
</dbReference>
<gene>
    <name evidence="15" type="ORF">NDU88_006534</name>
</gene>
<accession>A0AAV7MZH9</accession>
<feature type="region of interest" description="Disordered" evidence="11">
    <location>
        <begin position="514"/>
        <end position="590"/>
    </location>
</feature>
<dbReference type="Pfam" id="PF11626">
    <property type="entry name" value="Rap1_C"/>
    <property type="match status" value="1"/>
</dbReference>
<feature type="compositionally biased region" description="Basic and acidic residues" evidence="11">
    <location>
        <begin position="558"/>
        <end position="578"/>
    </location>
</feature>
<evidence type="ECO:0000256" key="11">
    <source>
        <dbReference type="SAM" id="MobiDB-lite"/>
    </source>
</evidence>
<dbReference type="SUPFAM" id="SSF46689">
    <property type="entry name" value="Homeodomain-like"/>
    <property type="match status" value="1"/>
</dbReference>
<keyword evidence="16" id="KW-1185">Reference proteome</keyword>
<feature type="region of interest" description="Disordered" evidence="11">
    <location>
        <begin position="430"/>
        <end position="487"/>
    </location>
</feature>
<dbReference type="Gene3D" id="1.10.10.60">
    <property type="entry name" value="Homeodomain-like"/>
    <property type="match status" value="1"/>
</dbReference>
<dbReference type="PANTHER" id="PTHR16466">
    <property type="entry name" value="TELOMERE REPEAT-BINDING FACTOR 2-INTERACTING PROTEIN 1"/>
    <property type="match status" value="1"/>
</dbReference>
<dbReference type="InterPro" id="IPR001357">
    <property type="entry name" value="BRCT_dom"/>
</dbReference>
<dbReference type="GO" id="GO:0005654">
    <property type="term" value="C:nucleoplasm"/>
    <property type="evidence" value="ECO:0007669"/>
    <property type="project" value="UniProtKB-ARBA"/>
</dbReference>
<evidence type="ECO:0000313" key="16">
    <source>
        <dbReference type="Proteomes" id="UP001066276"/>
    </source>
</evidence>
<feature type="region of interest" description="Disordered" evidence="11">
    <location>
        <begin position="333"/>
        <end position="374"/>
    </location>
</feature>
<dbReference type="GO" id="GO:0006355">
    <property type="term" value="P:regulation of DNA-templated transcription"/>
    <property type="evidence" value="ECO:0007669"/>
    <property type="project" value="UniProtKB-UniRule"/>
</dbReference>
<dbReference type="FunFam" id="1.10.10.60:FF:000246">
    <property type="entry name" value="Telomeric repeat-binding factor 2-interacting protein 1"/>
    <property type="match status" value="1"/>
</dbReference>
<feature type="compositionally biased region" description="Polar residues" evidence="11">
    <location>
        <begin position="476"/>
        <end position="487"/>
    </location>
</feature>
<dbReference type="InterPro" id="IPR039595">
    <property type="entry name" value="TE2IP/Rap1"/>
</dbReference>
<feature type="domain" description="BRCT" evidence="14">
    <location>
        <begin position="28"/>
        <end position="106"/>
    </location>
</feature>
<evidence type="ECO:0000256" key="5">
    <source>
        <dbReference type="ARBA" id="ARBA00023015"/>
    </source>
</evidence>
<comment type="subunit">
    <text evidence="10">Homodimer.</text>
</comment>
<evidence type="ECO:0000256" key="10">
    <source>
        <dbReference type="RuleBase" id="RU367107"/>
    </source>
</evidence>
<keyword evidence="5 10" id="KW-0805">Transcription regulation</keyword>
<feature type="compositionally biased region" description="Basic and acidic residues" evidence="11">
    <location>
        <begin position="351"/>
        <end position="363"/>
    </location>
</feature>